<dbReference type="GO" id="GO:0003899">
    <property type="term" value="F:DNA-directed RNA polymerase activity"/>
    <property type="evidence" value="ECO:0007669"/>
    <property type="project" value="InterPro"/>
</dbReference>
<feature type="domain" description="DNA-directed RNA polymerase N-terminal" evidence="1">
    <location>
        <begin position="1"/>
        <end position="193"/>
    </location>
</feature>
<dbReference type="InParanoid" id="A0A804QAV3"/>
<dbReference type="GO" id="GO:0003677">
    <property type="term" value="F:DNA binding"/>
    <property type="evidence" value="ECO:0007669"/>
    <property type="project" value="InterPro"/>
</dbReference>
<dbReference type="EnsemblPlants" id="Zm00001eb318790_T001">
    <property type="protein sequence ID" value="Zm00001eb318790_P001"/>
    <property type="gene ID" value="Zm00001eb318790"/>
</dbReference>
<reference evidence="2" key="2">
    <citation type="submission" date="2019-07" db="EMBL/GenBank/DDBJ databases">
        <authorList>
            <person name="Seetharam A."/>
            <person name="Woodhouse M."/>
            <person name="Cannon E."/>
        </authorList>
    </citation>
    <scope>NUCLEOTIDE SEQUENCE [LARGE SCALE GENOMIC DNA]</scope>
    <source>
        <strain evidence="2">cv. B73</strain>
    </source>
</reference>
<dbReference type="InterPro" id="IPR002092">
    <property type="entry name" value="DNA-dir_Rpol_phage-type"/>
</dbReference>
<dbReference type="Proteomes" id="UP000007305">
    <property type="component" value="Chromosome 7"/>
</dbReference>
<dbReference type="GO" id="GO:0006351">
    <property type="term" value="P:DNA-templated transcription"/>
    <property type="evidence" value="ECO:0007669"/>
    <property type="project" value="InterPro"/>
</dbReference>
<name>A0A804QAV3_MAIZE</name>
<dbReference type="Gene3D" id="1.10.1320.10">
    <property type="entry name" value="DNA-directed RNA polymerase, N-terminal domain"/>
    <property type="match status" value="1"/>
</dbReference>
<evidence type="ECO:0000313" key="3">
    <source>
        <dbReference type="Proteomes" id="UP000007305"/>
    </source>
</evidence>
<reference evidence="2" key="3">
    <citation type="submission" date="2021-05" db="UniProtKB">
        <authorList>
            <consortium name="EnsemblPlants"/>
        </authorList>
    </citation>
    <scope>IDENTIFICATION</scope>
    <source>
        <strain evidence="2">cv. B73</strain>
    </source>
</reference>
<dbReference type="InterPro" id="IPR037159">
    <property type="entry name" value="RNA_POL_N_sf"/>
</dbReference>
<dbReference type="PANTHER" id="PTHR10102">
    <property type="entry name" value="DNA-DIRECTED RNA POLYMERASE, MITOCHONDRIAL"/>
    <property type="match status" value="1"/>
</dbReference>
<dbReference type="Pfam" id="PF14700">
    <property type="entry name" value="RPOL_N"/>
    <property type="match status" value="2"/>
</dbReference>
<keyword evidence="3" id="KW-1185">Reference proteome</keyword>
<dbReference type="AlphaFoldDB" id="A0A804QAV3"/>
<dbReference type="InterPro" id="IPR043502">
    <property type="entry name" value="DNA/RNA_pol_sf"/>
</dbReference>
<accession>A0A804QAV3</accession>
<evidence type="ECO:0000259" key="1">
    <source>
        <dbReference type="SMART" id="SM01311"/>
    </source>
</evidence>
<dbReference type="Gramene" id="Zm00001eb318790_T001">
    <property type="protein sequence ID" value="Zm00001eb318790_P001"/>
    <property type="gene ID" value="Zm00001eb318790"/>
</dbReference>
<protein>
    <recommendedName>
        <fullName evidence="1">DNA-directed RNA polymerase N-terminal domain-containing protein</fullName>
    </recommendedName>
</protein>
<proteinExistence type="predicted"/>
<dbReference type="SUPFAM" id="SSF56672">
    <property type="entry name" value="DNA/RNA polymerases"/>
    <property type="match status" value="1"/>
</dbReference>
<dbReference type="SMART" id="SM01311">
    <property type="entry name" value="RPOL_N"/>
    <property type="match status" value="1"/>
</dbReference>
<dbReference type="Gene3D" id="3.30.70.370">
    <property type="match status" value="1"/>
</dbReference>
<dbReference type="PANTHER" id="PTHR10102:SF1">
    <property type="entry name" value="DNA-DIRECTED RNA POLYMERASE 3, CHLOROPLASTIC"/>
    <property type="match status" value="1"/>
</dbReference>
<dbReference type="InterPro" id="IPR029262">
    <property type="entry name" value="RPOL_N"/>
</dbReference>
<organism evidence="2 3">
    <name type="scientific">Zea mays</name>
    <name type="common">Maize</name>
    <dbReference type="NCBI Taxonomy" id="4577"/>
    <lineage>
        <taxon>Eukaryota</taxon>
        <taxon>Viridiplantae</taxon>
        <taxon>Streptophyta</taxon>
        <taxon>Embryophyta</taxon>
        <taxon>Tracheophyta</taxon>
        <taxon>Spermatophyta</taxon>
        <taxon>Magnoliopsida</taxon>
        <taxon>Liliopsida</taxon>
        <taxon>Poales</taxon>
        <taxon>Poaceae</taxon>
        <taxon>PACMAD clade</taxon>
        <taxon>Panicoideae</taxon>
        <taxon>Andropogonodae</taxon>
        <taxon>Andropogoneae</taxon>
        <taxon>Tripsacinae</taxon>
        <taxon>Zea</taxon>
    </lineage>
</organism>
<evidence type="ECO:0000313" key="2">
    <source>
        <dbReference type="EnsemblPlants" id="Zm00001eb318790_P001"/>
    </source>
</evidence>
<reference evidence="3" key="1">
    <citation type="submission" date="2015-12" db="EMBL/GenBank/DDBJ databases">
        <title>Update maize B73 reference genome by single molecule sequencing technologies.</title>
        <authorList>
            <consortium name="Maize Genome Sequencing Project"/>
            <person name="Ware D."/>
        </authorList>
    </citation>
    <scope>NUCLEOTIDE SEQUENCE [LARGE SCALE GENOMIC DNA]</scope>
    <source>
        <strain evidence="3">cv. B73</strain>
    </source>
</reference>
<sequence>METSSAPAAATEAGWYVLRPNQEGVGPYALAELRGENDPALEKEQAKCRKRVKSLVKRRKMSEAQRLVQQELELEEWGTEAQVKLGSRLIELLLDSAFVQPPADQTPDSSPDIRPAFKHVLRQPIIENGRLKKNHWVIECDHLVHEGYDKGGHLFLPSYIMRTHGVKDQKDAINSVPRKQLQKVFEALDILGSTKWRVNRRVHDVIPLPERLESEDPDEMQKWKWSLKKAKKTNRELHAERCDTELKLSVARKVREEDRFYYPHNLDFRGCAYLMHPHLSHLGSDLCRGVLEYAEGRPLGKYGLCWLKIHLANKYGGGIE</sequence>